<evidence type="ECO:0000256" key="1">
    <source>
        <dbReference type="ARBA" id="ARBA00004123"/>
    </source>
</evidence>
<evidence type="ECO:0000256" key="5">
    <source>
        <dbReference type="ARBA" id="ARBA00023163"/>
    </source>
</evidence>
<dbReference type="EMBL" id="BDEQ01000001">
    <property type="protein sequence ID" value="GAT96126.1"/>
    <property type="molecule type" value="Genomic_DNA"/>
</dbReference>
<dbReference type="PANTHER" id="PTHR13186">
    <property type="entry name" value="MEDIATOR OF RNA POLYMERASE II TRANSCRIPTION SUBUNIT 31"/>
    <property type="match status" value="1"/>
</dbReference>
<dbReference type="GO" id="GO:0006355">
    <property type="term" value="P:regulation of DNA-templated transcription"/>
    <property type="evidence" value="ECO:0007669"/>
    <property type="project" value="InterPro"/>
</dbReference>
<keyword evidence="4 7" id="KW-0010">Activator</keyword>
<evidence type="ECO:0000256" key="3">
    <source>
        <dbReference type="ARBA" id="ARBA00023015"/>
    </source>
</evidence>
<comment type="subunit">
    <text evidence="7">Component of the Mediator complex.</text>
</comment>
<dbReference type="InterPro" id="IPR008831">
    <property type="entry name" value="Mediator_Med31"/>
</dbReference>
<dbReference type="VEuPathDB" id="AmoebaDB:EHI7A_132160"/>
<name>A0A5K1U9A6_ENTHI</name>
<keyword evidence="5 7" id="KW-0804">Transcription</keyword>
<dbReference type="Proteomes" id="UP000078387">
    <property type="component" value="Unassembled WGS sequence"/>
</dbReference>
<evidence type="ECO:0000256" key="7">
    <source>
        <dbReference type="RuleBase" id="RU364129"/>
    </source>
</evidence>
<evidence type="ECO:0000256" key="2">
    <source>
        <dbReference type="ARBA" id="ARBA00006378"/>
    </source>
</evidence>
<accession>A0A5K1U9A6</accession>
<comment type="function">
    <text evidence="7">Component of the Mediator complex, a coactivator involved in the regulated transcription of nearly all RNA polymerase II-dependent genes. Mediator functions as a bridge to convey information from gene-specific regulatory proteins to the basal RNA polymerase II transcription machinery. Mediator is recruited to promoters by direct interactions with regulatory proteins and serves as a scaffold for the assembly of a functional preinitiation complex with RNA polymerase II and the general transcription factors.</text>
</comment>
<reference evidence="8 9" key="1">
    <citation type="submission" date="2016-05" db="EMBL/GenBank/DDBJ databases">
        <title>First whole genome sequencing of Entamoeba histolytica HM1:IMSS-clone-6.</title>
        <authorList>
            <person name="Mukherjee Avik.K."/>
            <person name="Izumyama S."/>
            <person name="Nakada-Tsukui K."/>
            <person name="Nozaki T."/>
        </authorList>
    </citation>
    <scope>NUCLEOTIDE SEQUENCE [LARGE SCALE GENOMIC DNA]</scope>
    <source>
        <strain evidence="8 9">HM1:IMSS clone 6</strain>
    </source>
</reference>
<dbReference type="VEuPathDB" id="AmoebaDB:EHI8A_213730"/>
<dbReference type="VEuPathDB" id="AmoebaDB:EHI5A_121100"/>
<sequence>MSNSIDMRSTSELGEKKRFEYELDFLQSLANPHYIQYLAYHKYLRKTDMIHFLKYLQYWKQPNYIKFIQYPACLYYLEQLQNPDFRQACENPEIMKNIIDQHEAHFTYYKVNRTPVVPKVDELNTTSKPMDTTPN</sequence>
<keyword evidence="3 7" id="KW-0805">Transcription regulation</keyword>
<proteinExistence type="inferred from homology"/>
<dbReference type="FunFam" id="1.10.10.1340:FF:000006">
    <property type="entry name" value="Mediator of RNA polymerase II transcription subunit 31"/>
    <property type="match status" value="1"/>
</dbReference>
<evidence type="ECO:0000256" key="6">
    <source>
        <dbReference type="ARBA" id="ARBA00023242"/>
    </source>
</evidence>
<dbReference type="GO" id="GO:0016592">
    <property type="term" value="C:mediator complex"/>
    <property type="evidence" value="ECO:0007669"/>
    <property type="project" value="InterPro"/>
</dbReference>
<evidence type="ECO:0000313" key="8">
    <source>
        <dbReference type="EMBL" id="GAT96126.1"/>
    </source>
</evidence>
<comment type="subcellular location">
    <subcellularLocation>
        <location evidence="1 7">Nucleus</location>
    </subcellularLocation>
</comment>
<dbReference type="InterPro" id="IPR038089">
    <property type="entry name" value="Med31_sf"/>
</dbReference>
<keyword evidence="6 7" id="KW-0539">Nucleus</keyword>
<dbReference type="Pfam" id="PF05669">
    <property type="entry name" value="Med31"/>
    <property type="match status" value="1"/>
</dbReference>
<dbReference type="OMA" id="QGILNQP"/>
<dbReference type="AlphaFoldDB" id="A0A5K1U9A6"/>
<dbReference type="Gene3D" id="1.10.10.1340">
    <property type="entry name" value="Mediator of RNA polymerase II, submodule Med31 (Soh1)"/>
    <property type="match status" value="1"/>
</dbReference>
<evidence type="ECO:0000256" key="4">
    <source>
        <dbReference type="ARBA" id="ARBA00023159"/>
    </source>
</evidence>
<comment type="similarity">
    <text evidence="2 7">Belongs to the Mediator complex subunit 31 family.</text>
</comment>
<comment type="caution">
    <text evidence="8">The sequence shown here is derived from an EMBL/GenBank/DDBJ whole genome shotgun (WGS) entry which is preliminary data.</text>
</comment>
<dbReference type="VEuPathDB" id="AmoebaDB:EHI_030160"/>
<dbReference type="GO" id="GO:0003712">
    <property type="term" value="F:transcription coregulator activity"/>
    <property type="evidence" value="ECO:0007669"/>
    <property type="project" value="InterPro"/>
</dbReference>
<protein>
    <recommendedName>
        <fullName evidence="7">Mediator of RNA polymerase II transcription subunit 31</fullName>
    </recommendedName>
</protein>
<gene>
    <name evidence="8" type="ORF">CL6EHI_030160</name>
</gene>
<organism evidence="8 9">
    <name type="scientific">Entamoeba histolytica</name>
    <dbReference type="NCBI Taxonomy" id="5759"/>
    <lineage>
        <taxon>Eukaryota</taxon>
        <taxon>Amoebozoa</taxon>
        <taxon>Evosea</taxon>
        <taxon>Archamoebae</taxon>
        <taxon>Mastigamoebida</taxon>
        <taxon>Entamoebidae</taxon>
        <taxon>Entamoeba</taxon>
    </lineage>
</organism>
<dbReference type="VEuPathDB" id="AmoebaDB:KM1_218010"/>
<evidence type="ECO:0000313" key="9">
    <source>
        <dbReference type="Proteomes" id="UP000078387"/>
    </source>
</evidence>